<keyword evidence="4" id="KW-1185">Reference proteome</keyword>
<dbReference type="OrthoDB" id="43952at2759"/>
<dbReference type="InterPro" id="IPR036869">
    <property type="entry name" value="J_dom_sf"/>
</dbReference>
<dbReference type="PROSITE" id="PS50076">
    <property type="entry name" value="DNAJ_2"/>
    <property type="match status" value="1"/>
</dbReference>
<evidence type="ECO:0000313" key="4">
    <source>
        <dbReference type="Proteomes" id="UP000198406"/>
    </source>
</evidence>
<dbReference type="EMBL" id="BDSP01000040">
    <property type="protein sequence ID" value="GAX11307.1"/>
    <property type="molecule type" value="Genomic_DNA"/>
</dbReference>
<comment type="caution">
    <text evidence="3">The sequence shown here is derived from an EMBL/GenBank/DDBJ whole genome shotgun (WGS) entry which is preliminary data.</text>
</comment>
<dbReference type="InParanoid" id="A0A1Z5JBE1"/>
<evidence type="ECO:0000259" key="2">
    <source>
        <dbReference type="PROSITE" id="PS50076"/>
    </source>
</evidence>
<dbReference type="CDD" id="cd06257">
    <property type="entry name" value="DnaJ"/>
    <property type="match status" value="1"/>
</dbReference>
<evidence type="ECO:0000313" key="3">
    <source>
        <dbReference type="EMBL" id="GAX11307.1"/>
    </source>
</evidence>
<name>A0A1Z5JBE1_FISSO</name>
<dbReference type="InterPro" id="IPR050817">
    <property type="entry name" value="DjlA_DnaK_co-chaperone"/>
</dbReference>
<dbReference type="SUPFAM" id="SSF46565">
    <property type="entry name" value="Chaperone J-domain"/>
    <property type="match status" value="1"/>
</dbReference>
<proteinExistence type="predicted"/>
<dbReference type="PRINTS" id="PR00625">
    <property type="entry name" value="JDOMAIN"/>
</dbReference>
<dbReference type="PANTHER" id="PTHR24074">
    <property type="entry name" value="CO-CHAPERONE PROTEIN DJLA"/>
    <property type="match status" value="1"/>
</dbReference>
<evidence type="ECO:0000256" key="1">
    <source>
        <dbReference type="SAM" id="MobiDB-lite"/>
    </source>
</evidence>
<sequence length="238" mass="27737">MVADPYKTLGLPHTATPAQIKKSYHALARKYHPDRLQPNLKATSEVDFAKIAEAYILLSDPQRKAQYDHIYQYGGYDDDDKSRPDNSFPRKKRSRKGVGYACNDPLFTYLFSQGKVYSTRAVAGIEFPSRLAMNQVRWAFSSEQVWNVEPETRIYQSQTIHYERGQQYTRTKKTILHKDGRREVILIDKDEQGHSKKKYYILNGKPMVDRDSTWYNNTWQEVKESFLMCYAPCTAVTN</sequence>
<dbReference type="AlphaFoldDB" id="A0A1Z5JBE1"/>
<dbReference type="Pfam" id="PF00226">
    <property type="entry name" value="DnaJ"/>
    <property type="match status" value="1"/>
</dbReference>
<gene>
    <name evidence="3" type="ORF">FisN_15Lh236</name>
</gene>
<dbReference type="SMART" id="SM00271">
    <property type="entry name" value="DnaJ"/>
    <property type="match status" value="1"/>
</dbReference>
<reference evidence="3 4" key="1">
    <citation type="journal article" date="2015" name="Plant Cell">
        <title>Oil accumulation by the oleaginous diatom Fistulifera solaris as revealed by the genome and transcriptome.</title>
        <authorList>
            <person name="Tanaka T."/>
            <person name="Maeda Y."/>
            <person name="Veluchamy A."/>
            <person name="Tanaka M."/>
            <person name="Abida H."/>
            <person name="Marechal E."/>
            <person name="Bowler C."/>
            <person name="Muto M."/>
            <person name="Sunaga Y."/>
            <person name="Tanaka M."/>
            <person name="Yoshino T."/>
            <person name="Taniguchi T."/>
            <person name="Fukuda Y."/>
            <person name="Nemoto M."/>
            <person name="Matsumoto M."/>
            <person name="Wong P.S."/>
            <person name="Aburatani S."/>
            <person name="Fujibuchi W."/>
        </authorList>
    </citation>
    <scope>NUCLEOTIDE SEQUENCE [LARGE SCALE GENOMIC DNA]</scope>
    <source>
        <strain evidence="3 4">JPCC DA0580</strain>
    </source>
</reference>
<feature type="region of interest" description="Disordered" evidence="1">
    <location>
        <begin position="75"/>
        <end position="97"/>
    </location>
</feature>
<dbReference type="Proteomes" id="UP000198406">
    <property type="component" value="Unassembled WGS sequence"/>
</dbReference>
<organism evidence="3 4">
    <name type="scientific">Fistulifera solaris</name>
    <name type="common">Oleaginous diatom</name>
    <dbReference type="NCBI Taxonomy" id="1519565"/>
    <lineage>
        <taxon>Eukaryota</taxon>
        <taxon>Sar</taxon>
        <taxon>Stramenopiles</taxon>
        <taxon>Ochrophyta</taxon>
        <taxon>Bacillariophyta</taxon>
        <taxon>Bacillariophyceae</taxon>
        <taxon>Bacillariophycidae</taxon>
        <taxon>Naviculales</taxon>
        <taxon>Naviculaceae</taxon>
        <taxon>Fistulifera</taxon>
    </lineage>
</organism>
<accession>A0A1Z5JBE1</accession>
<dbReference type="InterPro" id="IPR001623">
    <property type="entry name" value="DnaJ_domain"/>
</dbReference>
<feature type="domain" description="J" evidence="2">
    <location>
        <begin position="4"/>
        <end position="71"/>
    </location>
</feature>
<dbReference type="Gene3D" id="1.10.287.110">
    <property type="entry name" value="DnaJ domain"/>
    <property type="match status" value="1"/>
</dbReference>
<protein>
    <recommendedName>
        <fullName evidence="2">J domain-containing protein</fullName>
    </recommendedName>
</protein>